<evidence type="ECO:0000256" key="1">
    <source>
        <dbReference type="ARBA" id="ARBA00011738"/>
    </source>
</evidence>
<dbReference type="Gene3D" id="3.30.70.100">
    <property type="match status" value="1"/>
</dbReference>
<comment type="subunit">
    <text evidence="1">Homodimer.</text>
</comment>
<dbReference type="InterPro" id="IPR013097">
    <property type="entry name" value="Dabb"/>
</dbReference>
<evidence type="ECO:0000256" key="2">
    <source>
        <dbReference type="SAM" id="MobiDB-lite"/>
    </source>
</evidence>
<dbReference type="AlphaFoldDB" id="A0A6A6V456"/>
<protein>
    <recommendedName>
        <fullName evidence="3">Stress-response A/B barrel domain-containing protein</fullName>
    </recommendedName>
</protein>
<sequence length="112" mass="12434">MGVTHIVLFQFKASASSEDINDISQRMLGLKNNRIHPMSKKPYIKSASGGTDNSPEGAKNGLTHAFVMEFETAEDRDYYVNEEPVHDEFKKLVGKVLEKAVVADFTAGVFKL</sequence>
<organism evidence="4 5">
    <name type="scientific">Sporormia fimetaria CBS 119925</name>
    <dbReference type="NCBI Taxonomy" id="1340428"/>
    <lineage>
        <taxon>Eukaryota</taxon>
        <taxon>Fungi</taxon>
        <taxon>Dikarya</taxon>
        <taxon>Ascomycota</taxon>
        <taxon>Pezizomycotina</taxon>
        <taxon>Dothideomycetes</taxon>
        <taxon>Pleosporomycetidae</taxon>
        <taxon>Pleosporales</taxon>
        <taxon>Sporormiaceae</taxon>
        <taxon>Sporormia</taxon>
    </lineage>
</organism>
<dbReference type="PANTHER" id="PTHR33178">
    <property type="match status" value="1"/>
</dbReference>
<feature type="region of interest" description="Disordered" evidence="2">
    <location>
        <begin position="41"/>
        <end position="60"/>
    </location>
</feature>
<dbReference type="PANTHER" id="PTHR33178:SF10">
    <property type="entry name" value="STRESS-RESPONSE A_B BARREL DOMAIN-CONTAINING PROTEIN"/>
    <property type="match status" value="1"/>
</dbReference>
<dbReference type="Proteomes" id="UP000799440">
    <property type="component" value="Unassembled WGS sequence"/>
</dbReference>
<dbReference type="SUPFAM" id="SSF54909">
    <property type="entry name" value="Dimeric alpha+beta barrel"/>
    <property type="match status" value="1"/>
</dbReference>
<dbReference type="EMBL" id="MU006587">
    <property type="protein sequence ID" value="KAF2744656.1"/>
    <property type="molecule type" value="Genomic_DNA"/>
</dbReference>
<dbReference type="PROSITE" id="PS51502">
    <property type="entry name" value="S_R_A_B_BARREL"/>
    <property type="match status" value="1"/>
</dbReference>
<dbReference type="OrthoDB" id="1601230at2759"/>
<name>A0A6A6V456_9PLEO</name>
<keyword evidence="5" id="KW-1185">Reference proteome</keyword>
<proteinExistence type="predicted"/>
<evidence type="ECO:0000313" key="4">
    <source>
        <dbReference type="EMBL" id="KAF2744656.1"/>
    </source>
</evidence>
<gene>
    <name evidence="4" type="ORF">M011DRAFT_408072</name>
</gene>
<dbReference type="Pfam" id="PF07876">
    <property type="entry name" value="Dabb"/>
    <property type="match status" value="1"/>
</dbReference>
<dbReference type="InterPro" id="IPR044662">
    <property type="entry name" value="HS1/DABB1-like"/>
</dbReference>
<accession>A0A6A6V456</accession>
<reference evidence="4" key="1">
    <citation type="journal article" date="2020" name="Stud. Mycol.">
        <title>101 Dothideomycetes genomes: a test case for predicting lifestyles and emergence of pathogens.</title>
        <authorList>
            <person name="Haridas S."/>
            <person name="Albert R."/>
            <person name="Binder M."/>
            <person name="Bloem J."/>
            <person name="Labutti K."/>
            <person name="Salamov A."/>
            <person name="Andreopoulos B."/>
            <person name="Baker S."/>
            <person name="Barry K."/>
            <person name="Bills G."/>
            <person name="Bluhm B."/>
            <person name="Cannon C."/>
            <person name="Castanera R."/>
            <person name="Culley D."/>
            <person name="Daum C."/>
            <person name="Ezra D."/>
            <person name="Gonzalez J."/>
            <person name="Henrissat B."/>
            <person name="Kuo A."/>
            <person name="Liang C."/>
            <person name="Lipzen A."/>
            <person name="Lutzoni F."/>
            <person name="Magnuson J."/>
            <person name="Mondo S."/>
            <person name="Nolan M."/>
            <person name="Ohm R."/>
            <person name="Pangilinan J."/>
            <person name="Park H.-J."/>
            <person name="Ramirez L."/>
            <person name="Alfaro M."/>
            <person name="Sun H."/>
            <person name="Tritt A."/>
            <person name="Yoshinaga Y."/>
            <person name="Zwiers L.-H."/>
            <person name="Turgeon B."/>
            <person name="Goodwin S."/>
            <person name="Spatafora J."/>
            <person name="Crous P."/>
            <person name="Grigoriev I."/>
        </authorList>
    </citation>
    <scope>NUCLEOTIDE SEQUENCE</scope>
    <source>
        <strain evidence="4">CBS 119925</strain>
    </source>
</reference>
<dbReference type="InterPro" id="IPR011008">
    <property type="entry name" value="Dimeric_a/b-barrel"/>
</dbReference>
<feature type="domain" description="Stress-response A/B barrel" evidence="3">
    <location>
        <begin position="3"/>
        <end position="105"/>
    </location>
</feature>
<evidence type="ECO:0000313" key="5">
    <source>
        <dbReference type="Proteomes" id="UP000799440"/>
    </source>
</evidence>
<evidence type="ECO:0000259" key="3">
    <source>
        <dbReference type="PROSITE" id="PS51502"/>
    </source>
</evidence>
<dbReference type="SMART" id="SM00886">
    <property type="entry name" value="Dabb"/>
    <property type="match status" value="1"/>
</dbReference>